<comment type="caution">
    <text evidence="2">The sequence shown here is derived from an EMBL/GenBank/DDBJ whole genome shotgun (WGS) entry which is preliminary data.</text>
</comment>
<proteinExistence type="predicted"/>
<evidence type="ECO:0000259" key="1">
    <source>
        <dbReference type="Pfam" id="PF10073"/>
    </source>
</evidence>
<reference evidence="2 3" key="2">
    <citation type="submission" date="2019-09" db="EMBL/GenBank/DDBJ databases">
        <authorList>
            <person name="Jin C."/>
        </authorList>
    </citation>
    <scope>NUCLEOTIDE SEQUENCE [LARGE SCALE GENOMIC DNA]</scope>
    <source>
        <strain evidence="2 3">BN140002</strain>
    </source>
</reference>
<gene>
    <name evidence="2" type="ORF">F0L46_04015</name>
</gene>
<accession>A0A5B2VTQ6</accession>
<reference evidence="2 3" key="1">
    <citation type="submission" date="2019-09" db="EMBL/GenBank/DDBJ databases">
        <title>Salinarimonas rosea gen. nov., sp. nov., a new member of the a-2 subgroup of the Proteobacteria.</title>
        <authorList>
            <person name="Liu J."/>
        </authorList>
    </citation>
    <scope>NUCLEOTIDE SEQUENCE [LARGE SCALE GENOMIC DNA]</scope>
    <source>
        <strain evidence="2 3">BN140002</strain>
    </source>
</reference>
<sequence>MGKLLRVPEAELGATPALDLSWRPKGFDTKVLRRIVAMRKRDQAECQEDGTLELYLQALGMA</sequence>
<dbReference type="GO" id="GO:0003677">
    <property type="term" value="F:DNA binding"/>
    <property type="evidence" value="ECO:0007669"/>
    <property type="project" value="InterPro"/>
</dbReference>
<protein>
    <submittedName>
        <fullName evidence="2">DUF2312 domain-containing protein</fullName>
    </submittedName>
</protein>
<dbReference type="EMBL" id="VUOA01000007">
    <property type="protein sequence ID" value="KAA2242164.1"/>
    <property type="molecule type" value="Genomic_DNA"/>
</dbReference>
<dbReference type="InterPro" id="IPR046367">
    <property type="entry name" value="GapR-like_DNA-bd"/>
</dbReference>
<feature type="domain" description="GapR-like DNA-binding" evidence="1">
    <location>
        <begin position="25"/>
        <end position="60"/>
    </location>
</feature>
<evidence type="ECO:0000313" key="2">
    <source>
        <dbReference type="EMBL" id="KAA2242164.1"/>
    </source>
</evidence>
<name>A0A5B2VTQ6_9HYPH</name>
<dbReference type="Pfam" id="PF10073">
    <property type="entry name" value="GapR_DNA-bd"/>
    <property type="match status" value="1"/>
</dbReference>
<dbReference type="Proteomes" id="UP000323142">
    <property type="component" value="Unassembled WGS sequence"/>
</dbReference>
<evidence type="ECO:0000313" key="3">
    <source>
        <dbReference type="Proteomes" id="UP000323142"/>
    </source>
</evidence>
<dbReference type="OrthoDB" id="9813793at2"/>
<keyword evidence="3" id="KW-1185">Reference proteome</keyword>
<dbReference type="AlphaFoldDB" id="A0A5B2VTQ6"/>
<organism evidence="2 3">
    <name type="scientific">Salinarimonas soli</name>
    <dbReference type="NCBI Taxonomy" id="1638099"/>
    <lineage>
        <taxon>Bacteria</taxon>
        <taxon>Pseudomonadati</taxon>
        <taxon>Pseudomonadota</taxon>
        <taxon>Alphaproteobacteria</taxon>
        <taxon>Hyphomicrobiales</taxon>
        <taxon>Salinarimonadaceae</taxon>
        <taxon>Salinarimonas</taxon>
    </lineage>
</organism>